<dbReference type="GO" id="GO:0019905">
    <property type="term" value="F:syntaxin binding"/>
    <property type="evidence" value="ECO:0007669"/>
    <property type="project" value="InterPro"/>
</dbReference>
<evidence type="ECO:0000256" key="4">
    <source>
        <dbReference type="ARBA" id="ARBA00022775"/>
    </source>
</evidence>
<evidence type="ECO:0000256" key="2">
    <source>
        <dbReference type="ARBA" id="ARBA00022448"/>
    </source>
</evidence>
<evidence type="ECO:0000313" key="8">
    <source>
        <dbReference type="Proteomes" id="UP001163046"/>
    </source>
</evidence>
<keyword evidence="2" id="KW-0813">Transport</keyword>
<organism evidence="7 8">
    <name type="scientific">Desmophyllum pertusum</name>
    <dbReference type="NCBI Taxonomy" id="174260"/>
    <lineage>
        <taxon>Eukaryota</taxon>
        <taxon>Metazoa</taxon>
        <taxon>Cnidaria</taxon>
        <taxon>Anthozoa</taxon>
        <taxon>Hexacorallia</taxon>
        <taxon>Scleractinia</taxon>
        <taxon>Caryophylliina</taxon>
        <taxon>Caryophylliidae</taxon>
        <taxon>Desmophyllum</taxon>
    </lineage>
</organism>
<reference evidence="7" key="1">
    <citation type="submission" date="2023-01" db="EMBL/GenBank/DDBJ databases">
        <title>Genome assembly of the deep-sea coral Lophelia pertusa.</title>
        <authorList>
            <person name="Herrera S."/>
            <person name="Cordes E."/>
        </authorList>
    </citation>
    <scope>NUCLEOTIDE SEQUENCE</scope>
    <source>
        <strain evidence="7">USNM1676648</strain>
        <tissue evidence="7">Polyp</tissue>
    </source>
</reference>
<protein>
    <submittedName>
        <fullName evidence="7">Uncharacterized protein</fullName>
    </submittedName>
</protein>
<dbReference type="AlphaFoldDB" id="A0A9X0D9M0"/>
<comment type="function">
    <text evidence="5">Positively regulates a late step in synaptic vesicle exocytosis.</text>
</comment>
<comment type="similarity">
    <text evidence="1">Belongs to the complexin/synaphin family.</text>
</comment>
<evidence type="ECO:0000256" key="5">
    <source>
        <dbReference type="ARBA" id="ARBA00037297"/>
    </source>
</evidence>
<dbReference type="PANTHER" id="PTHR16705">
    <property type="entry name" value="COMPLEXIN"/>
    <property type="match status" value="1"/>
</dbReference>
<dbReference type="OrthoDB" id="5972090at2759"/>
<dbReference type="GO" id="GO:0031201">
    <property type="term" value="C:SNARE complex"/>
    <property type="evidence" value="ECO:0007669"/>
    <property type="project" value="TreeGrafter"/>
</dbReference>
<dbReference type="InterPro" id="IPR008849">
    <property type="entry name" value="Synaphin"/>
</dbReference>
<dbReference type="CDD" id="cd22808">
    <property type="entry name" value="Complexin_NTD_CPLX_I_II"/>
    <property type="match status" value="1"/>
</dbReference>
<proteinExistence type="inferred from homology"/>
<dbReference type="Pfam" id="PF05835">
    <property type="entry name" value="Synaphin"/>
    <property type="match status" value="1"/>
</dbReference>
<dbReference type="GO" id="GO:0016079">
    <property type="term" value="P:synaptic vesicle exocytosis"/>
    <property type="evidence" value="ECO:0007669"/>
    <property type="project" value="TreeGrafter"/>
</dbReference>
<gene>
    <name evidence="7" type="ORF">OS493_012090</name>
</gene>
<sequence>MATFAAKYLVSSATSGVTGRVGELSGDFGKQLSMENLSNKDLDRAEKELNKEEMQRKKKHYKMEESREKLRTDMRGKYGIQKRRAHEPVETHTGILMPKSEKELLLAAEKGEEEEEDCTCSCAWARLCFPCLFKNTKHS</sequence>
<keyword evidence="8" id="KW-1185">Reference proteome</keyword>
<dbReference type="EMBL" id="MU825401">
    <property type="protein sequence ID" value="KAJ7392427.1"/>
    <property type="molecule type" value="Genomic_DNA"/>
</dbReference>
<dbReference type="GO" id="GO:0046928">
    <property type="term" value="P:regulation of neurotransmitter secretion"/>
    <property type="evidence" value="ECO:0007669"/>
    <property type="project" value="TreeGrafter"/>
</dbReference>
<dbReference type="Proteomes" id="UP001163046">
    <property type="component" value="Unassembled WGS sequence"/>
</dbReference>
<dbReference type="GO" id="GO:0043195">
    <property type="term" value="C:terminal bouton"/>
    <property type="evidence" value="ECO:0007669"/>
    <property type="project" value="TreeGrafter"/>
</dbReference>
<evidence type="ECO:0000256" key="3">
    <source>
        <dbReference type="ARBA" id="ARBA00022483"/>
    </source>
</evidence>
<evidence type="ECO:0000256" key="6">
    <source>
        <dbReference type="SAM" id="MobiDB-lite"/>
    </source>
</evidence>
<evidence type="ECO:0000256" key="1">
    <source>
        <dbReference type="ARBA" id="ARBA00005396"/>
    </source>
</evidence>
<keyword evidence="3" id="KW-0268">Exocytosis</keyword>
<dbReference type="PANTHER" id="PTHR16705:SF4">
    <property type="entry name" value="COMPLEXIN"/>
    <property type="match status" value="1"/>
</dbReference>
<feature type="region of interest" description="Disordered" evidence="6">
    <location>
        <begin position="52"/>
        <end position="95"/>
    </location>
</feature>
<keyword evidence="4" id="KW-0532">Neurotransmitter transport</keyword>
<dbReference type="Gene3D" id="1.20.5.580">
    <property type="entry name" value="Single Helix bin"/>
    <property type="match status" value="1"/>
</dbReference>
<name>A0A9X0D9M0_9CNID</name>
<comment type="caution">
    <text evidence="7">The sequence shown here is derived from an EMBL/GenBank/DDBJ whole genome shotgun (WGS) entry which is preliminary data.</text>
</comment>
<dbReference type="SUPFAM" id="SSF58038">
    <property type="entry name" value="SNARE fusion complex"/>
    <property type="match status" value="1"/>
</dbReference>
<feature type="compositionally biased region" description="Basic and acidic residues" evidence="6">
    <location>
        <begin position="62"/>
        <end position="76"/>
    </location>
</feature>
<accession>A0A9X0D9M0</accession>
<evidence type="ECO:0000313" key="7">
    <source>
        <dbReference type="EMBL" id="KAJ7392427.1"/>
    </source>
</evidence>